<reference evidence="3" key="2">
    <citation type="submission" date="2015-01" db="EMBL/GenBank/DDBJ databases">
        <title>Evolutionary Origins and Diversification of the Mycorrhizal Mutualists.</title>
        <authorList>
            <consortium name="DOE Joint Genome Institute"/>
            <consortium name="Mycorrhizal Genomics Consortium"/>
            <person name="Kohler A."/>
            <person name="Kuo A."/>
            <person name="Nagy L.G."/>
            <person name="Floudas D."/>
            <person name="Copeland A."/>
            <person name="Barry K.W."/>
            <person name="Cichocki N."/>
            <person name="Veneault-Fourrey C."/>
            <person name="LaButti K."/>
            <person name="Lindquist E.A."/>
            <person name="Lipzen A."/>
            <person name="Lundell T."/>
            <person name="Morin E."/>
            <person name="Murat C."/>
            <person name="Riley R."/>
            <person name="Ohm R."/>
            <person name="Sun H."/>
            <person name="Tunlid A."/>
            <person name="Henrissat B."/>
            <person name="Grigoriev I.V."/>
            <person name="Hibbett D.S."/>
            <person name="Martin F."/>
        </authorList>
    </citation>
    <scope>NUCLEOTIDE SEQUENCE [LARGE SCALE GENOMIC DNA]</scope>
    <source>
        <strain evidence="3">Foug A</strain>
    </source>
</reference>
<dbReference type="HOGENOM" id="CLU_2321735_0_0_1"/>
<reference evidence="2 3" key="1">
    <citation type="submission" date="2014-04" db="EMBL/GenBank/DDBJ databases">
        <authorList>
            <consortium name="DOE Joint Genome Institute"/>
            <person name="Kuo A."/>
            <person name="Kohler A."/>
            <person name="Nagy L.G."/>
            <person name="Floudas D."/>
            <person name="Copeland A."/>
            <person name="Barry K.W."/>
            <person name="Cichocki N."/>
            <person name="Veneault-Fourrey C."/>
            <person name="LaButti K."/>
            <person name="Lindquist E.A."/>
            <person name="Lipzen A."/>
            <person name="Lundell T."/>
            <person name="Morin E."/>
            <person name="Murat C."/>
            <person name="Sun H."/>
            <person name="Tunlid A."/>
            <person name="Henrissat B."/>
            <person name="Grigoriev I.V."/>
            <person name="Hibbett D.S."/>
            <person name="Martin F."/>
            <person name="Nordberg H.P."/>
            <person name="Cantor M.N."/>
            <person name="Hua S.X."/>
        </authorList>
    </citation>
    <scope>NUCLEOTIDE SEQUENCE [LARGE SCALE GENOMIC DNA]</scope>
    <source>
        <strain evidence="2 3">Foug A</strain>
    </source>
</reference>
<keyword evidence="3" id="KW-1185">Reference proteome</keyword>
<sequence length="99" mass="11158">MGRPVQNTTQPPPRPSRNSDPSLATPKLIAAPQLNPRHYVNLWPRTSLCHLPATCPFILERAMSATHIAVILRTRTGPAYEEESMQMDYPDVRNEYGMS</sequence>
<dbReference type="InParanoid" id="A0A0C3A912"/>
<dbReference type="EMBL" id="KN822052">
    <property type="protein sequence ID" value="KIM61377.1"/>
    <property type="molecule type" value="Genomic_DNA"/>
</dbReference>
<evidence type="ECO:0000313" key="2">
    <source>
        <dbReference type="EMBL" id="KIM61377.1"/>
    </source>
</evidence>
<name>A0A0C3A912_9AGAM</name>
<organism evidence="2 3">
    <name type="scientific">Scleroderma citrinum Foug A</name>
    <dbReference type="NCBI Taxonomy" id="1036808"/>
    <lineage>
        <taxon>Eukaryota</taxon>
        <taxon>Fungi</taxon>
        <taxon>Dikarya</taxon>
        <taxon>Basidiomycota</taxon>
        <taxon>Agaricomycotina</taxon>
        <taxon>Agaricomycetes</taxon>
        <taxon>Agaricomycetidae</taxon>
        <taxon>Boletales</taxon>
        <taxon>Sclerodermatineae</taxon>
        <taxon>Sclerodermataceae</taxon>
        <taxon>Scleroderma</taxon>
    </lineage>
</organism>
<accession>A0A0C3A912</accession>
<dbReference type="AlphaFoldDB" id="A0A0C3A912"/>
<feature type="region of interest" description="Disordered" evidence="1">
    <location>
        <begin position="1"/>
        <end position="25"/>
    </location>
</feature>
<evidence type="ECO:0000256" key="1">
    <source>
        <dbReference type="SAM" id="MobiDB-lite"/>
    </source>
</evidence>
<gene>
    <name evidence="2" type="ORF">SCLCIDRAFT_25864</name>
</gene>
<evidence type="ECO:0000313" key="3">
    <source>
        <dbReference type="Proteomes" id="UP000053989"/>
    </source>
</evidence>
<dbReference type="Proteomes" id="UP000053989">
    <property type="component" value="Unassembled WGS sequence"/>
</dbReference>
<protein>
    <submittedName>
        <fullName evidence="2">Uncharacterized protein</fullName>
    </submittedName>
</protein>
<proteinExistence type="predicted"/>